<protein>
    <recommendedName>
        <fullName evidence="1">Glycosyl hydrolase family 32 C-terminal domain-containing protein</fullName>
    </recommendedName>
</protein>
<evidence type="ECO:0000313" key="3">
    <source>
        <dbReference type="Proteomes" id="UP000326532"/>
    </source>
</evidence>
<sequence>MGIKIARETYKAMTNKTSFTEPKRTLSEAGAVPFEQSPTPKFFVLNAQLSFSKSACDSGVQAGFKVLSSELESTTIYYQFSNESIVIDRSNTSAAAQTTTGIDTATESGRLRLFDINKN</sequence>
<dbReference type="Pfam" id="PF08244">
    <property type="entry name" value="Glyco_hydro_32C"/>
    <property type="match status" value="1"/>
</dbReference>
<dbReference type="InterPro" id="IPR013320">
    <property type="entry name" value="ConA-like_dom_sf"/>
</dbReference>
<dbReference type="Gene3D" id="2.60.120.560">
    <property type="entry name" value="Exo-inulinase, domain 1"/>
    <property type="match status" value="1"/>
</dbReference>
<dbReference type="SUPFAM" id="SSF49899">
    <property type="entry name" value="Concanavalin A-like lectins/glucanases"/>
    <property type="match status" value="1"/>
</dbReference>
<dbReference type="EMBL" id="ML735072">
    <property type="protein sequence ID" value="KAB8199524.1"/>
    <property type="molecule type" value="Genomic_DNA"/>
</dbReference>
<organism evidence="2 3">
    <name type="scientific">Aspergillus parasiticus</name>
    <dbReference type="NCBI Taxonomy" id="5067"/>
    <lineage>
        <taxon>Eukaryota</taxon>
        <taxon>Fungi</taxon>
        <taxon>Dikarya</taxon>
        <taxon>Ascomycota</taxon>
        <taxon>Pezizomycotina</taxon>
        <taxon>Eurotiomycetes</taxon>
        <taxon>Eurotiomycetidae</taxon>
        <taxon>Eurotiales</taxon>
        <taxon>Aspergillaceae</taxon>
        <taxon>Aspergillus</taxon>
        <taxon>Aspergillus subgen. Circumdati</taxon>
    </lineage>
</organism>
<dbReference type="AlphaFoldDB" id="A0A5N6D2P6"/>
<dbReference type="Proteomes" id="UP000326532">
    <property type="component" value="Unassembled WGS sequence"/>
</dbReference>
<dbReference type="InterPro" id="IPR013189">
    <property type="entry name" value="Glyco_hydro_32_C"/>
</dbReference>
<dbReference type="VEuPathDB" id="FungiDB:BDV34DRAFT_231123"/>
<evidence type="ECO:0000259" key="1">
    <source>
        <dbReference type="Pfam" id="PF08244"/>
    </source>
</evidence>
<proteinExistence type="predicted"/>
<feature type="domain" description="Glycosyl hydrolase family 32 C-terminal" evidence="1">
    <location>
        <begin position="11"/>
        <end position="113"/>
    </location>
</feature>
<keyword evidence="3" id="KW-1185">Reference proteome</keyword>
<name>A0A5N6D2P6_ASPPA</name>
<gene>
    <name evidence="2" type="ORF">BDV34DRAFT_231123</name>
</gene>
<evidence type="ECO:0000313" key="2">
    <source>
        <dbReference type="EMBL" id="KAB8199524.1"/>
    </source>
</evidence>
<reference evidence="2 3" key="1">
    <citation type="submission" date="2019-04" db="EMBL/GenBank/DDBJ databases">
        <title>Fungal friends and foes A comparative genomics study of 23 Aspergillus species from section Flavi.</title>
        <authorList>
            <consortium name="DOE Joint Genome Institute"/>
            <person name="Kjaerbolling I."/>
            <person name="Vesth T.C."/>
            <person name="Frisvad J.C."/>
            <person name="Nybo J.L."/>
            <person name="Theobald S."/>
            <person name="Kildgaard S."/>
            <person name="Petersen T.I."/>
            <person name="Kuo A."/>
            <person name="Sato A."/>
            <person name="Lyhne E.K."/>
            <person name="Kogle M.E."/>
            <person name="Wiebenga A."/>
            <person name="Kun R.S."/>
            <person name="Lubbers R.J."/>
            <person name="Makela M.R."/>
            <person name="Barry K."/>
            <person name="Chovatia M."/>
            <person name="Clum A."/>
            <person name="Daum C."/>
            <person name="Haridas S."/>
            <person name="He G."/>
            <person name="LaButti K."/>
            <person name="Lipzen A."/>
            <person name="Mondo S."/>
            <person name="Pangilinan J."/>
            <person name="Riley R."/>
            <person name="Salamov A."/>
            <person name="Simmons B.A."/>
            <person name="Magnuson J.K."/>
            <person name="Henrissat B."/>
            <person name="Mortensen U.H."/>
            <person name="Larsen T.O."/>
            <person name="De vries R.P."/>
            <person name="Grigoriev I.V."/>
            <person name="Machida M."/>
            <person name="Baker S.E."/>
            <person name="Andersen M.R."/>
        </authorList>
    </citation>
    <scope>NUCLEOTIDE SEQUENCE [LARGE SCALE GENOMIC DNA]</scope>
    <source>
        <strain evidence="2 3">CBS 117618</strain>
    </source>
</reference>
<accession>A0A5N6D2P6</accession>